<evidence type="ECO:0000313" key="2">
    <source>
        <dbReference type="Proteomes" id="UP001597214"/>
    </source>
</evidence>
<name>A0ABW4LX73_9BACI</name>
<gene>
    <name evidence="1" type="ORF">ACFSCX_25225</name>
</gene>
<proteinExistence type="predicted"/>
<keyword evidence="2" id="KW-1185">Reference proteome</keyword>
<accession>A0ABW4LX73</accession>
<evidence type="ECO:0008006" key="3">
    <source>
        <dbReference type="Google" id="ProtNLM"/>
    </source>
</evidence>
<protein>
    <recommendedName>
        <fullName evidence="3">DUF3467 domain-containing protein</fullName>
    </recommendedName>
</protein>
<dbReference type="Proteomes" id="UP001597214">
    <property type="component" value="Unassembled WGS sequence"/>
</dbReference>
<sequence length="91" mass="10753">MTINLNNIEFVQPGNINYEKDKRSKGSLSFTLNGFEEPNYEIQLKNPSAHQDFIGRTVMIKNIYITVDQKELFLRKLNEYKALYENEKNHL</sequence>
<dbReference type="RefSeq" id="WP_377931026.1">
    <property type="nucleotide sequence ID" value="NZ_JBHUEM010000059.1"/>
</dbReference>
<comment type="caution">
    <text evidence="1">The sequence shown here is derived from an EMBL/GenBank/DDBJ whole genome shotgun (WGS) entry which is preliminary data.</text>
</comment>
<organism evidence="1 2">
    <name type="scientific">Bacillus salitolerans</name>
    <dbReference type="NCBI Taxonomy" id="1437434"/>
    <lineage>
        <taxon>Bacteria</taxon>
        <taxon>Bacillati</taxon>
        <taxon>Bacillota</taxon>
        <taxon>Bacilli</taxon>
        <taxon>Bacillales</taxon>
        <taxon>Bacillaceae</taxon>
        <taxon>Bacillus</taxon>
    </lineage>
</organism>
<reference evidence="2" key="1">
    <citation type="journal article" date="2019" name="Int. J. Syst. Evol. Microbiol.">
        <title>The Global Catalogue of Microorganisms (GCM) 10K type strain sequencing project: providing services to taxonomists for standard genome sequencing and annotation.</title>
        <authorList>
            <consortium name="The Broad Institute Genomics Platform"/>
            <consortium name="The Broad Institute Genome Sequencing Center for Infectious Disease"/>
            <person name="Wu L."/>
            <person name="Ma J."/>
        </authorList>
    </citation>
    <scope>NUCLEOTIDE SEQUENCE [LARGE SCALE GENOMIC DNA]</scope>
    <source>
        <strain evidence="2">CCUG 49339</strain>
    </source>
</reference>
<evidence type="ECO:0000313" key="1">
    <source>
        <dbReference type="EMBL" id="MFD1739772.1"/>
    </source>
</evidence>
<dbReference type="EMBL" id="JBHUEM010000059">
    <property type="protein sequence ID" value="MFD1739772.1"/>
    <property type="molecule type" value="Genomic_DNA"/>
</dbReference>